<evidence type="ECO:0000256" key="6">
    <source>
        <dbReference type="ARBA" id="ARBA00023136"/>
    </source>
</evidence>
<dbReference type="GO" id="GO:0005524">
    <property type="term" value="F:ATP binding"/>
    <property type="evidence" value="ECO:0007669"/>
    <property type="project" value="UniProtKB-UniRule"/>
</dbReference>
<evidence type="ECO:0000256" key="8">
    <source>
        <dbReference type="SAM" id="MobiDB-lite"/>
    </source>
</evidence>
<dbReference type="PANTHER" id="PTHR12865">
    <property type="entry name" value="PHOSPHATIDYLINOSITOL 4-KINASE TYPE-II"/>
    <property type="match status" value="1"/>
</dbReference>
<dbReference type="GO" id="GO:0005886">
    <property type="term" value="C:plasma membrane"/>
    <property type="evidence" value="ECO:0007669"/>
    <property type="project" value="UniProtKB-SubCell"/>
</dbReference>
<evidence type="ECO:0000256" key="5">
    <source>
        <dbReference type="ARBA" id="ARBA00022840"/>
    </source>
</evidence>
<evidence type="ECO:0000256" key="2">
    <source>
        <dbReference type="ARBA" id="ARBA00022679"/>
    </source>
</evidence>
<dbReference type="PROSITE" id="PS00916">
    <property type="entry name" value="PI3_4_KINASE_2"/>
    <property type="match status" value="1"/>
</dbReference>
<keyword evidence="2 7" id="KW-0808">Transferase</keyword>
<feature type="region of interest" description="Disordered" evidence="8">
    <location>
        <begin position="1"/>
        <end position="41"/>
    </location>
</feature>
<feature type="region of interest" description="Disordered" evidence="8">
    <location>
        <begin position="555"/>
        <end position="616"/>
    </location>
</feature>
<dbReference type="EC" id="2.7.1.67" evidence="7"/>
<protein>
    <recommendedName>
        <fullName evidence="7">Phosphatidylinositol 4-kinase</fullName>
        <ecNumber evidence="7">2.7.1.67</ecNumber>
    </recommendedName>
</protein>
<dbReference type="InterPro" id="IPR018936">
    <property type="entry name" value="PI3/4_kinase_CS"/>
</dbReference>
<dbReference type="InterPro" id="IPR039756">
    <property type="entry name" value="Lsb6/PI4K2"/>
</dbReference>
<evidence type="ECO:0000256" key="3">
    <source>
        <dbReference type="ARBA" id="ARBA00022741"/>
    </source>
</evidence>
<dbReference type="GO" id="GO:0005802">
    <property type="term" value="C:trans-Golgi network"/>
    <property type="evidence" value="ECO:0007669"/>
    <property type="project" value="TreeGrafter"/>
</dbReference>
<dbReference type="PROSITE" id="PS50290">
    <property type="entry name" value="PI3_4_KINASE_3"/>
    <property type="match status" value="1"/>
</dbReference>
<sequence length="683" mass="78486">MRDGEEFGQPKVDEPRVEEAEAFSEGTSTPDSSRTDTYPDNSYLPRMLFHDGYDRDTESLLPQSRKRKRARSLVSIKSLNAKLDQWRKEISSKYRQYNRKFRRGSQGRAIPTEIYYSVFKAPPGVVQFVPPREGVLSLGYPAQAKFNTVVADCIRAMNDGILPRRISQGSSGSYFVYGPDGRVRGVFKPKDEEPYGPLSPKWTKWLHRNLFPCFFGRSCLIPNNGYICEAAASVLDTLLQTWIVPFTDTVCLSSPSFYYDYFDRRRYYKKGRPLPEKVGSFQLFLHEYTQANEFLRKYPLPEDGRSVSRQQHYPRTNNGMINLDDNPAFQWTAEVILQFREELEKLVILDYIMRNTDRGLDNWMIRLEWENESVHHGGSRIKKVPRLRIGAIDSGLSWPWKHPDEWRSYPFGWLFLPMSIIGKPFTQKTREHFLPLLTSTKWWEEASVALREVFSRDAEFKERMWRKQWAVMKGQAFNVVEALKDPTQGPLELARRSRILILDDEMDVPLRPPTQHMSNAIQTPLSSYHDDEEGQDEGDDNGKLSTFPALLQAEPQSPALRSSLPSAWSPPGGKKVQKKPSRGSLSLEARYRALEDNRTRSVESPENSDSARITHGPGVSLWSELINEEDDAQLADPTKIRTVPTSNDVGFSYAECLADEANKTVIVERIQTVKSKPPVFTWC</sequence>
<dbReference type="GO" id="GO:0007030">
    <property type="term" value="P:Golgi organization"/>
    <property type="evidence" value="ECO:0007669"/>
    <property type="project" value="TreeGrafter"/>
</dbReference>
<feature type="compositionally biased region" description="Basic and acidic residues" evidence="8">
    <location>
        <begin position="589"/>
        <end position="603"/>
    </location>
</feature>
<reference evidence="10" key="1">
    <citation type="journal article" date="2019" name="G3 (Bethesda)">
        <title>Genome Assemblies of Two Rare Opportunistic Yeast Pathogens: Diutina rugosa (syn. Candida rugosa) and Trichomonascus ciferrii (syn. Candida ciferrii).</title>
        <authorList>
            <person name="Mixao V."/>
            <person name="Saus E."/>
            <person name="Hansen A.P."/>
            <person name="Lass-Florl C."/>
            <person name="Gabaldon T."/>
        </authorList>
    </citation>
    <scope>NUCLEOTIDE SEQUENCE</scope>
    <source>
        <strain evidence="10">CBS 4856</strain>
    </source>
</reference>
<keyword evidence="5 7" id="KW-0067">ATP-binding</keyword>
<dbReference type="Proteomes" id="UP000761534">
    <property type="component" value="Unassembled WGS sequence"/>
</dbReference>
<comment type="catalytic activity">
    <reaction evidence="7">
        <text>a 1,2-diacyl-sn-glycero-3-phospho-(1D-myo-inositol) + ATP = a 1,2-diacyl-sn-glycero-3-phospho-(1D-myo-inositol 4-phosphate) + ADP + H(+)</text>
        <dbReference type="Rhea" id="RHEA:19877"/>
        <dbReference type="ChEBI" id="CHEBI:15378"/>
        <dbReference type="ChEBI" id="CHEBI:30616"/>
        <dbReference type="ChEBI" id="CHEBI:57880"/>
        <dbReference type="ChEBI" id="CHEBI:58178"/>
        <dbReference type="ChEBI" id="CHEBI:456216"/>
        <dbReference type="EC" id="2.7.1.67"/>
    </reaction>
</comment>
<accession>A0A642UXF0</accession>
<keyword evidence="3 7" id="KW-0547">Nucleotide-binding</keyword>
<comment type="similarity">
    <text evidence="7">Belongs to the PI3/PI4-kinase family.</text>
</comment>
<dbReference type="GO" id="GO:0004430">
    <property type="term" value="F:1-phosphatidylinositol 4-kinase activity"/>
    <property type="evidence" value="ECO:0007669"/>
    <property type="project" value="UniProtKB-UniRule"/>
</dbReference>
<evidence type="ECO:0000256" key="4">
    <source>
        <dbReference type="ARBA" id="ARBA00022777"/>
    </source>
</evidence>
<proteinExistence type="inferred from homology"/>
<dbReference type="GO" id="GO:0046854">
    <property type="term" value="P:phosphatidylinositol phosphate biosynthetic process"/>
    <property type="evidence" value="ECO:0007669"/>
    <property type="project" value="UniProtKB-UniRule"/>
</dbReference>
<dbReference type="GO" id="GO:0005768">
    <property type="term" value="C:endosome"/>
    <property type="evidence" value="ECO:0007669"/>
    <property type="project" value="UniProtKB-UniRule"/>
</dbReference>
<feature type="compositionally biased region" description="Acidic residues" evidence="8">
    <location>
        <begin position="530"/>
        <end position="539"/>
    </location>
</feature>
<evidence type="ECO:0000313" key="11">
    <source>
        <dbReference type="Proteomes" id="UP000761534"/>
    </source>
</evidence>
<keyword evidence="1 7" id="KW-1003">Cell membrane</keyword>
<evidence type="ECO:0000256" key="7">
    <source>
        <dbReference type="RuleBase" id="RU367084"/>
    </source>
</evidence>
<dbReference type="OrthoDB" id="3349449at2759"/>
<dbReference type="PANTHER" id="PTHR12865:SF1">
    <property type="entry name" value="PHOSPHATIDYLINOSITOL 4-KINASE TYPE 2"/>
    <property type="match status" value="1"/>
</dbReference>
<name>A0A642UXF0_9ASCO</name>
<feature type="compositionally biased region" description="Polar residues" evidence="8">
    <location>
        <begin position="25"/>
        <end position="40"/>
    </location>
</feature>
<comment type="cofactor">
    <cofactor evidence="7">
        <name>Mg(2+)</name>
        <dbReference type="ChEBI" id="CHEBI:18420"/>
    </cofactor>
    <cofactor evidence="7">
        <name>Mn(2+)</name>
        <dbReference type="ChEBI" id="CHEBI:29035"/>
    </cofactor>
</comment>
<comment type="caution">
    <text evidence="10">The sequence shown here is derived from an EMBL/GenBank/DDBJ whole genome shotgun (WGS) entry which is preliminary data.</text>
</comment>
<dbReference type="InterPro" id="IPR000403">
    <property type="entry name" value="PI3/4_kinase_cat_dom"/>
</dbReference>
<feature type="domain" description="PI3K/PI4K catalytic" evidence="9">
    <location>
        <begin position="160"/>
        <end position="502"/>
    </location>
</feature>
<keyword evidence="11" id="KW-1185">Reference proteome</keyword>
<dbReference type="GO" id="GO:0000329">
    <property type="term" value="C:fungal-type vacuole membrane"/>
    <property type="evidence" value="ECO:0007669"/>
    <property type="project" value="TreeGrafter"/>
</dbReference>
<evidence type="ECO:0000313" key="10">
    <source>
        <dbReference type="EMBL" id="KAA8907245.1"/>
    </source>
</evidence>
<dbReference type="Pfam" id="PF00454">
    <property type="entry name" value="PI3_PI4_kinase"/>
    <property type="match status" value="1"/>
</dbReference>
<organism evidence="10 11">
    <name type="scientific">Trichomonascus ciferrii</name>
    <dbReference type="NCBI Taxonomy" id="44093"/>
    <lineage>
        <taxon>Eukaryota</taxon>
        <taxon>Fungi</taxon>
        <taxon>Dikarya</taxon>
        <taxon>Ascomycota</taxon>
        <taxon>Saccharomycotina</taxon>
        <taxon>Dipodascomycetes</taxon>
        <taxon>Dipodascales</taxon>
        <taxon>Trichomonascaceae</taxon>
        <taxon>Trichomonascus</taxon>
        <taxon>Trichomonascus ciferrii complex</taxon>
    </lineage>
</organism>
<dbReference type="AlphaFoldDB" id="A0A642UXF0"/>
<dbReference type="VEuPathDB" id="FungiDB:TRICI_005021"/>
<keyword evidence="6" id="KW-0472">Membrane</keyword>
<feature type="region of interest" description="Disordered" evidence="8">
    <location>
        <begin position="526"/>
        <end position="545"/>
    </location>
</feature>
<comment type="subcellular location">
    <subcellularLocation>
        <location evidence="7">Cell membrane</location>
        <topology evidence="7">Peripheral membrane protein</topology>
    </subcellularLocation>
    <subcellularLocation>
        <location evidence="7">Vacuole membrane</location>
        <topology evidence="7">Peripheral membrane protein</topology>
    </subcellularLocation>
</comment>
<evidence type="ECO:0000256" key="1">
    <source>
        <dbReference type="ARBA" id="ARBA00022475"/>
    </source>
</evidence>
<dbReference type="EMBL" id="SWFS01000382">
    <property type="protein sequence ID" value="KAA8907245.1"/>
    <property type="molecule type" value="Genomic_DNA"/>
</dbReference>
<keyword evidence="4 7" id="KW-0418">Kinase</keyword>
<evidence type="ECO:0000259" key="9">
    <source>
        <dbReference type="PROSITE" id="PS50290"/>
    </source>
</evidence>
<gene>
    <name evidence="10" type="ORF">TRICI_005021</name>
</gene>
<dbReference type="GO" id="GO:0007032">
    <property type="term" value="P:endosome organization"/>
    <property type="evidence" value="ECO:0007669"/>
    <property type="project" value="TreeGrafter"/>
</dbReference>